<dbReference type="GO" id="GO:1902369">
    <property type="term" value="P:negative regulation of RNA catabolic process"/>
    <property type="evidence" value="ECO:0007669"/>
    <property type="project" value="TreeGrafter"/>
</dbReference>
<comment type="subcellular location">
    <subcellularLocation>
        <location evidence="1">Nucleus</location>
    </subcellularLocation>
</comment>
<dbReference type="PANTHER" id="PTHR13471:SF0">
    <property type="entry name" value="NUCLEAR EXOSOME REGULATOR NRDE2"/>
    <property type="match status" value="1"/>
</dbReference>
<evidence type="ECO:0000256" key="2">
    <source>
        <dbReference type="ARBA" id="ARBA00009265"/>
    </source>
</evidence>
<dbReference type="STRING" id="988480.A0A075AWJ2"/>
<name>A0A075AWJ2_ROZAC</name>
<evidence type="ECO:0000256" key="1">
    <source>
        <dbReference type="ARBA" id="ARBA00004123"/>
    </source>
</evidence>
<dbReference type="GO" id="GO:0031048">
    <property type="term" value="P:regulatory ncRNA-mediated heterochromatin formation"/>
    <property type="evidence" value="ECO:0007669"/>
    <property type="project" value="TreeGrafter"/>
</dbReference>
<keyword evidence="3" id="KW-0539">Nucleus</keyword>
<dbReference type="HOGENOM" id="CLU_466260_0_0_1"/>
<evidence type="ECO:0000313" key="6">
    <source>
        <dbReference type="Proteomes" id="UP000030755"/>
    </source>
</evidence>
<keyword evidence="6" id="KW-1185">Reference proteome</keyword>
<dbReference type="Gene3D" id="1.25.40.10">
    <property type="entry name" value="Tetratricopeptide repeat domain"/>
    <property type="match status" value="1"/>
</dbReference>
<evidence type="ECO:0000256" key="4">
    <source>
        <dbReference type="SAM" id="MobiDB-lite"/>
    </source>
</evidence>
<dbReference type="GO" id="GO:0071013">
    <property type="term" value="C:catalytic step 2 spliceosome"/>
    <property type="evidence" value="ECO:0007669"/>
    <property type="project" value="TreeGrafter"/>
</dbReference>
<accession>A0A075AWJ2</accession>
<feature type="compositionally biased region" description="Basic residues" evidence="4">
    <location>
        <begin position="15"/>
        <end position="26"/>
    </location>
</feature>
<dbReference type="PANTHER" id="PTHR13471">
    <property type="entry name" value="TETRATRICOPEPTIDE-LIKE HELICAL"/>
    <property type="match status" value="1"/>
</dbReference>
<dbReference type="OrthoDB" id="297219at2759"/>
<dbReference type="EMBL" id="KE560926">
    <property type="protein sequence ID" value="EPZ34690.1"/>
    <property type="molecule type" value="Genomic_DNA"/>
</dbReference>
<dbReference type="SUPFAM" id="SSF48452">
    <property type="entry name" value="TPR-like"/>
    <property type="match status" value="1"/>
</dbReference>
<feature type="region of interest" description="Disordered" evidence="4">
    <location>
        <begin position="1"/>
        <end position="30"/>
    </location>
</feature>
<dbReference type="Proteomes" id="UP000030755">
    <property type="component" value="Unassembled WGS sequence"/>
</dbReference>
<sequence length="585" mass="69779">MQSFSSFKTVEVKKKEKKEKRKRKLDKARTEPKLTEDGFCLDGKPDKTLLMLQGTYRNEVPSFKRFEGGYVLGLPNKWRLLFNKSTGLTLIDRYSFKSQKYDLFRDWSDNPIPVEKIRKIESFKTNDSNNFIDFGIEWDEILAYTAQDVSMQEKSFTEKQMRLNEKLSEDPQNIDNWIALIDHQKELTNITNLGRYEKQLAICERARKEIPGNEELEVLYLKLTSSFMETSIVLSKFERALEMFPESKLVWGFYLDYHLYNFSIFNFSSCVDRELTIHLVDFFNKLCEFVKESGYFERFICLNQALIEFNFFCPFPEMKFKERIEEFEMFWESDEARVGEENARGWNGKLKYEEIKIFDVPWKKTQFFSEHDLTLWLAEEDKRSENYFLPKKASDDNDVNEDPDRTIFFDDVEPFLFIIPDKLKTTFLKSFLVHLGIPINNFLAFNLLNSFETAKPFIFPWIDPLNFDHFYHEINEDLVGSIFLNKNSFWGLNNWIPGMFNQKSLEFVRRILQSISEFDNLFLTLFISLEFQLSKKRAEKILKEKLKKDQSNALLWDIFALISENSVEVYKNIIDFTPKRRFYLN</sequence>
<proteinExistence type="inferred from homology"/>
<comment type="similarity">
    <text evidence="2">Belongs to the NRDE2 family.</text>
</comment>
<dbReference type="AlphaFoldDB" id="A0A075AWJ2"/>
<evidence type="ECO:0000256" key="3">
    <source>
        <dbReference type="ARBA" id="ARBA00023242"/>
    </source>
</evidence>
<evidence type="ECO:0000313" key="5">
    <source>
        <dbReference type="EMBL" id="EPZ34690.1"/>
    </source>
</evidence>
<dbReference type="Pfam" id="PF08424">
    <property type="entry name" value="NRDE-2"/>
    <property type="match status" value="1"/>
</dbReference>
<dbReference type="InterPro" id="IPR013633">
    <property type="entry name" value="NRDE-2"/>
</dbReference>
<gene>
    <name evidence="5" type="ORF">O9G_002754</name>
</gene>
<dbReference type="InterPro" id="IPR011990">
    <property type="entry name" value="TPR-like_helical_dom_sf"/>
</dbReference>
<protein>
    <submittedName>
        <fullName evidence="5">SiRNA-mediated silencing protein NRDE-2 domain-containing protein</fullName>
    </submittedName>
</protein>
<organism evidence="5 6">
    <name type="scientific">Rozella allomycis (strain CSF55)</name>
    <dbReference type="NCBI Taxonomy" id="988480"/>
    <lineage>
        <taxon>Eukaryota</taxon>
        <taxon>Fungi</taxon>
        <taxon>Fungi incertae sedis</taxon>
        <taxon>Cryptomycota</taxon>
        <taxon>Cryptomycota incertae sedis</taxon>
        <taxon>Rozella</taxon>
    </lineage>
</organism>
<reference evidence="5 6" key="1">
    <citation type="journal article" date="2013" name="Curr. Biol.">
        <title>Shared signatures of parasitism and phylogenomics unite Cryptomycota and microsporidia.</title>
        <authorList>
            <person name="James T.Y."/>
            <person name="Pelin A."/>
            <person name="Bonen L."/>
            <person name="Ahrendt S."/>
            <person name="Sain D."/>
            <person name="Corradi N."/>
            <person name="Stajich J.E."/>
        </authorList>
    </citation>
    <scope>NUCLEOTIDE SEQUENCE [LARGE SCALE GENOMIC DNA]</scope>
    <source>
        <strain evidence="5 6">CSF55</strain>
    </source>
</reference>